<accession>A0A1M4Y5A4</accession>
<dbReference type="EMBL" id="FQUO01000004">
    <property type="protein sequence ID" value="SHF00888.1"/>
    <property type="molecule type" value="Genomic_DNA"/>
</dbReference>
<dbReference type="AlphaFoldDB" id="A0A1M4Y5A4"/>
<dbReference type="STRING" id="1302690.BUE76_14975"/>
<proteinExistence type="predicted"/>
<protein>
    <recommendedName>
        <fullName evidence="3">Por secretion system C-terminal sorting domain-containing protein</fullName>
    </recommendedName>
</protein>
<gene>
    <name evidence="1" type="ORF">SAMN05444008_104159</name>
</gene>
<reference evidence="1 2" key="1">
    <citation type="submission" date="2016-11" db="EMBL/GenBank/DDBJ databases">
        <authorList>
            <person name="Jaros S."/>
            <person name="Januszkiewicz K."/>
            <person name="Wedrychowicz H."/>
        </authorList>
    </citation>
    <scope>NUCLEOTIDE SEQUENCE [LARGE SCALE GENOMIC DNA]</scope>
    <source>
        <strain evidence="1 2">DSM 26897</strain>
    </source>
</reference>
<organism evidence="1 2">
    <name type="scientific">Cnuella takakiae</name>
    <dbReference type="NCBI Taxonomy" id="1302690"/>
    <lineage>
        <taxon>Bacteria</taxon>
        <taxon>Pseudomonadati</taxon>
        <taxon>Bacteroidota</taxon>
        <taxon>Chitinophagia</taxon>
        <taxon>Chitinophagales</taxon>
        <taxon>Chitinophagaceae</taxon>
        <taxon>Cnuella</taxon>
    </lineage>
</organism>
<evidence type="ECO:0008006" key="3">
    <source>
        <dbReference type="Google" id="ProtNLM"/>
    </source>
</evidence>
<name>A0A1M4Y5A4_9BACT</name>
<dbReference type="RefSeq" id="WP_073041304.1">
    <property type="nucleotide sequence ID" value="NZ_FQUO01000004.1"/>
</dbReference>
<evidence type="ECO:0000313" key="1">
    <source>
        <dbReference type="EMBL" id="SHF00888.1"/>
    </source>
</evidence>
<keyword evidence="2" id="KW-1185">Reference proteome</keyword>
<evidence type="ECO:0000313" key="2">
    <source>
        <dbReference type="Proteomes" id="UP000184368"/>
    </source>
</evidence>
<dbReference type="Proteomes" id="UP000184368">
    <property type="component" value="Unassembled WGS sequence"/>
</dbReference>
<sequence>MRAFTIYTSLFLISLLFGRGAKAQPGIYIPEGAQVFLASDTASFFADVVLRGNLGIGRNGVVNFTGRQWLNYADARISDANRKTNDSGGNSGSIRFAATLWRQQLSGGFNAATQRGPVLAQLILSNPLGVNLLESATKVAHTLELQRGLFYLNGQTFVMGHKQPGSIKGYDEEHFLVTGDAPGSGTLVREGLQNRLGPVVFPLGTGKGGYAPLAVRLLSDEPDDFAASLFNQVRSNGVNGFILFEQTVNKTWELGKLNRPGIDAVQVSLQHQLRDGGDDYLRNQERAFVSLYKNNNWDTVSPSLASKGVLVSGKPLANAATHTRVLVNGIGEATYFTKMALPDTTRRMALDLYGYRIDAGHTHIGWGVQPERNVHSYIVQRWFSNNSSRVAVDTLASKASNRFSNNHLYYQTTDNNNYPGITYYQLRIRYLDGSEGYSEVIAIAGIAGQLDMHLWPNPTPDYTYLSISTAMPVKNLVIWDMLGQKLYEEDIAGRRIIRLNLKPFAQTMFVVGIISPAGKLLASEKVIRQIQ</sequence>
<dbReference type="OrthoDB" id="600763at2"/>